<dbReference type="InterPro" id="IPR040244">
    <property type="entry name" value="EDR4-like"/>
</dbReference>
<evidence type="ECO:0000256" key="1">
    <source>
        <dbReference type="SAM" id="MobiDB-lite"/>
    </source>
</evidence>
<reference evidence="4 5" key="1">
    <citation type="submission" date="2019-07" db="EMBL/GenBank/DDBJ databases">
        <title>De Novo Assembly of kiwifruit Actinidia rufa.</title>
        <authorList>
            <person name="Sugita-Konishi S."/>
            <person name="Sato K."/>
            <person name="Mori E."/>
            <person name="Abe Y."/>
            <person name="Kisaki G."/>
            <person name="Hamano K."/>
            <person name="Suezawa K."/>
            <person name="Otani M."/>
            <person name="Fukuda T."/>
            <person name="Manabe T."/>
            <person name="Gomi K."/>
            <person name="Tabuchi M."/>
            <person name="Akimitsu K."/>
            <person name="Kataoka I."/>
        </authorList>
    </citation>
    <scope>NUCLEOTIDE SEQUENCE [LARGE SCALE GENOMIC DNA]</scope>
    <source>
        <strain evidence="5">cv. Fuchu</strain>
    </source>
</reference>
<sequence>MAGEVTAKLRLVRCPGCRGILPELAPVFQCARCGTVLQGSRDRDNSFTRGERVGGGWVAYVNHPYDLTKKRKNETTDAGSQIQETNITLKNELENVSDSKEAQSLSQEETNPSGDLPLENNFGSDQDEIQDSNGVQSGDTEFSSELPTKLKCHAYEESSLAAKEETKVDQGEGSLEKNNGGDQNEHGYCNGKQSEGVSFSSEIASSTELHHHESEESSPVAGAHSEEDWEKNNGRAQDEYGYCNGKLHGGLNFSDELTSSTEINHHESEESSPVAEAQSDEDLELNDGKAQNEYGYCNGKRPGGVNYSDELASTTEINHHESVESSPNGLHSEVDENSHCLDQDNGRIQSEFGDYKREWPGNVKFSHEVTSSTELTCQEIEESSPVGGTSTEFDENFNRFIFGSLSGEKPLAESRGDSFTISKRPLGEGNLTDNQMSPRSEQLEHSQKSAVNAFDRVSSEDSLDNLSIPSSKFHVKFKDMPKFPTRSYYADDGSASSYDGADDRVSHLPLHLMKRKFKESESASTKGMPSRDEVMKTIASSYPELQHQAWNCSSSSSEMKASNWCQDELVGSARHGPSDRNRMKFEADEHRSREPFYTMGYQISSEKGSPSNYGNYYECGTSFYSPKKSDYLEEEKMKLLKMVYELQDQLNRTHIEEGKANGRFPGLAGMEKKIPSYYDHTASDAETSHDLNNTRYSGRGWAHPSRTSRVPFSAEATTSRHPVNHFGLHSFPQDWQCSAPLPPHICYNKSQYTGSRPYSTQHHTGSEFSLRFDDRSEMKRYSRERHHSVKRHHVLPVAGAAPFLVCYNCSELLHVPADLLLFRRKCHRLKCSACSVILKFSLRNRTQIVPYTDFTHAMAPPPSNVDDCSNAKGGKNLALASTANFCPDADPVSYSDDFGQSLRQSCSTDGEPFSVTPPLHSRNRESNDRKMSSGSSFEPMKESLKLPSFRERLKIRKNPLKSLASSGSSSSSKKSKAEKLSSEIEELPPKAGSPLHRLMGYSSARLVLDS</sequence>
<feature type="compositionally biased region" description="Low complexity" evidence="1">
    <location>
        <begin position="960"/>
        <end position="972"/>
    </location>
</feature>
<dbReference type="EMBL" id="BJWL01000003">
    <property type="protein sequence ID" value="GFY84447.1"/>
    <property type="molecule type" value="Genomic_DNA"/>
</dbReference>
<feature type="region of interest" description="Disordered" evidence="1">
    <location>
        <begin position="905"/>
        <end position="943"/>
    </location>
</feature>
<dbReference type="InterPro" id="IPR055126">
    <property type="entry name" value="EDR4-like_N"/>
</dbReference>
<keyword evidence="5" id="KW-1185">Reference proteome</keyword>
<evidence type="ECO:0000313" key="4">
    <source>
        <dbReference type="EMBL" id="GFY84447.1"/>
    </source>
</evidence>
<feature type="compositionally biased region" description="Basic and acidic residues" evidence="1">
    <location>
        <begin position="922"/>
        <end position="931"/>
    </location>
</feature>
<feature type="compositionally biased region" description="Polar residues" evidence="1">
    <location>
        <begin position="102"/>
        <end position="113"/>
    </location>
</feature>
<dbReference type="PANTHER" id="PTHR31105">
    <property type="entry name" value="EXTRA-LARGE G-PROTEIN-LIKE"/>
    <property type="match status" value="1"/>
</dbReference>
<protein>
    <recommendedName>
        <fullName evidence="6">Zinc-ribbon domain-containing protein</fullName>
    </recommendedName>
</protein>
<evidence type="ECO:0000259" key="3">
    <source>
        <dbReference type="Pfam" id="PF22910"/>
    </source>
</evidence>
<dbReference type="AlphaFoldDB" id="A0A7J0EFP0"/>
<dbReference type="OrthoDB" id="1930285at2759"/>
<feature type="domain" description="Probable zinc-ribbon" evidence="2">
    <location>
        <begin position="798"/>
        <end position="842"/>
    </location>
</feature>
<feature type="compositionally biased region" description="Basic and acidic residues" evidence="1">
    <location>
        <begin position="224"/>
        <end position="238"/>
    </location>
</feature>
<evidence type="ECO:0008006" key="6">
    <source>
        <dbReference type="Google" id="ProtNLM"/>
    </source>
</evidence>
<organism evidence="4 5">
    <name type="scientific">Actinidia rufa</name>
    <dbReference type="NCBI Taxonomy" id="165716"/>
    <lineage>
        <taxon>Eukaryota</taxon>
        <taxon>Viridiplantae</taxon>
        <taxon>Streptophyta</taxon>
        <taxon>Embryophyta</taxon>
        <taxon>Tracheophyta</taxon>
        <taxon>Spermatophyta</taxon>
        <taxon>Magnoliopsida</taxon>
        <taxon>eudicotyledons</taxon>
        <taxon>Gunneridae</taxon>
        <taxon>Pentapetalae</taxon>
        <taxon>asterids</taxon>
        <taxon>Ericales</taxon>
        <taxon>Actinidiaceae</taxon>
        <taxon>Actinidia</taxon>
    </lineage>
</organism>
<proteinExistence type="predicted"/>
<feature type="compositionally biased region" description="Polar residues" evidence="1">
    <location>
        <begin position="191"/>
        <end position="204"/>
    </location>
</feature>
<feature type="compositionally biased region" description="Polar residues" evidence="1">
    <location>
        <begin position="131"/>
        <end position="146"/>
    </location>
</feature>
<feature type="region of interest" description="Disordered" evidence="1">
    <location>
        <begin position="90"/>
        <end position="344"/>
    </location>
</feature>
<dbReference type="GO" id="GO:1900150">
    <property type="term" value="P:regulation of defense response to fungus"/>
    <property type="evidence" value="ECO:0007669"/>
    <property type="project" value="InterPro"/>
</dbReference>
<feature type="compositionally biased region" description="Basic and acidic residues" evidence="1">
    <location>
        <begin position="332"/>
        <end position="344"/>
    </location>
</feature>
<accession>A0A7J0EFP0</accession>
<feature type="domain" description="Enhanced disease resistance 4-like N-terminal" evidence="3">
    <location>
        <begin position="8"/>
        <end position="38"/>
    </location>
</feature>
<dbReference type="Pfam" id="PF11331">
    <property type="entry name" value="Zn_ribbon_12"/>
    <property type="match status" value="1"/>
</dbReference>
<feature type="region of interest" description="Disordered" evidence="1">
    <location>
        <begin position="956"/>
        <end position="997"/>
    </location>
</feature>
<comment type="caution">
    <text evidence="4">The sequence shown here is derived from an EMBL/GenBank/DDBJ whole genome shotgun (WGS) entry which is preliminary data.</text>
</comment>
<feature type="compositionally biased region" description="Polar residues" evidence="1">
    <location>
        <begin position="431"/>
        <end position="440"/>
    </location>
</feature>
<evidence type="ECO:0000313" key="5">
    <source>
        <dbReference type="Proteomes" id="UP000585474"/>
    </source>
</evidence>
<gene>
    <name evidence="4" type="ORF">Acr_03g0012210</name>
</gene>
<dbReference type="PANTHER" id="PTHR31105:SF38">
    <property type="entry name" value="PROTEIN ENHANCED DISEASE RESISTANCE 4"/>
    <property type="match status" value="1"/>
</dbReference>
<feature type="region of interest" description="Disordered" evidence="1">
    <location>
        <begin position="411"/>
        <end position="448"/>
    </location>
</feature>
<feature type="compositionally biased region" description="Basic and acidic residues" evidence="1">
    <location>
        <begin position="91"/>
        <end position="101"/>
    </location>
</feature>
<dbReference type="Pfam" id="PF22910">
    <property type="entry name" value="EDR4-like_1st"/>
    <property type="match status" value="1"/>
</dbReference>
<dbReference type="Proteomes" id="UP000585474">
    <property type="component" value="Unassembled WGS sequence"/>
</dbReference>
<dbReference type="InterPro" id="IPR021480">
    <property type="entry name" value="Zinc_ribbon_12"/>
</dbReference>
<name>A0A7J0EFP0_9ERIC</name>
<evidence type="ECO:0000259" key="2">
    <source>
        <dbReference type="Pfam" id="PF11331"/>
    </source>
</evidence>